<accession>A0A067PGL1</accession>
<dbReference type="AlphaFoldDB" id="A0A067PGL1"/>
<protein>
    <submittedName>
        <fullName evidence="2">Uncharacterized protein</fullName>
    </submittedName>
</protein>
<dbReference type="InParanoid" id="A0A067PGL1"/>
<dbReference type="HOGENOM" id="CLU_1354800_0_0_1"/>
<keyword evidence="3" id="KW-1185">Reference proteome</keyword>
<dbReference type="Proteomes" id="UP000027265">
    <property type="component" value="Unassembled WGS sequence"/>
</dbReference>
<evidence type="ECO:0000313" key="3">
    <source>
        <dbReference type="Proteomes" id="UP000027265"/>
    </source>
</evidence>
<feature type="signal peptide" evidence="1">
    <location>
        <begin position="1"/>
        <end position="20"/>
    </location>
</feature>
<evidence type="ECO:0000313" key="2">
    <source>
        <dbReference type="EMBL" id="KDQ50167.1"/>
    </source>
</evidence>
<name>A0A067PGL1_9AGAM</name>
<evidence type="ECO:0000256" key="1">
    <source>
        <dbReference type="SAM" id="SignalP"/>
    </source>
</evidence>
<proteinExistence type="predicted"/>
<reference evidence="3" key="1">
    <citation type="journal article" date="2014" name="Proc. Natl. Acad. Sci. U.S.A.">
        <title>Extensive sampling of basidiomycete genomes demonstrates inadequacy of the white-rot/brown-rot paradigm for wood decay fungi.</title>
        <authorList>
            <person name="Riley R."/>
            <person name="Salamov A.A."/>
            <person name="Brown D.W."/>
            <person name="Nagy L.G."/>
            <person name="Floudas D."/>
            <person name="Held B.W."/>
            <person name="Levasseur A."/>
            <person name="Lombard V."/>
            <person name="Morin E."/>
            <person name="Otillar R."/>
            <person name="Lindquist E.A."/>
            <person name="Sun H."/>
            <person name="LaButti K.M."/>
            <person name="Schmutz J."/>
            <person name="Jabbour D."/>
            <person name="Luo H."/>
            <person name="Baker S.E."/>
            <person name="Pisabarro A.G."/>
            <person name="Walton J.D."/>
            <person name="Blanchette R.A."/>
            <person name="Henrissat B."/>
            <person name="Martin F."/>
            <person name="Cullen D."/>
            <person name="Hibbett D.S."/>
            <person name="Grigoriev I.V."/>
        </authorList>
    </citation>
    <scope>NUCLEOTIDE SEQUENCE [LARGE SCALE GENOMIC DNA]</scope>
    <source>
        <strain evidence="3">MUCL 33604</strain>
    </source>
</reference>
<feature type="chain" id="PRO_5001647494" evidence="1">
    <location>
        <begin position="21"/>
        <end position="202"/>
    </location>
</feature>
<dbReference type="EMBL" id="KL197764">
    <property type="protein sequence ID" value="KDQ50167.1"/>
    <property type="molecule type" value="Genomic_DNA"/>
</dbReference>
<organism evidence="2 3">
    <name type="scientific">Jaapia argillacea MUCL 33604</name>
    <dbReference type="NCBI Taxonomy" id="933084"/>
    <lineage>
        <taxon>Eukaryota</taxon>
        <taxon>Fungi</taxon>
        <taxon>Dikarya</taxon>
        <taxon>Basidiomycota</taxon>
        <taxon>Agaricomycotina</taxon>
        <taxon>Agaricomycetes</taxon>
        <taxon>Agaricomycetidae</taxon>
        <taxon>Jaapiales</taxon>
        <taxon>Jaapiaceae</taxon>
        <taxon>Jaapia</taxon>
    </lineage>
</organism>
<keyword evidence="1" id="KW-0732">Signal</keyword>
<sequence>MPLATLSLVALLITLPLVLSPNPSRPLDHPGSERCPSSRTGINALMASYQTNATHQRPEVRTFVGASGADVGYHQSLSTVSSAQKMTTTTITGPPLKRQKINNTPPVEKISTTLGATDSSSPQIPPPKRNQGVSVLMKDLIDAIPELEGFLLECDAYQPLQPKSSTGALLVQSNRIRVHHYTGWRSGTAPFLSIGGLTTWVW</sequence>
<gene>
    <name evidence="2" type="ORF">JAAARDRAFT_200171</name>
</gene>